<dbReference type="EMBL" id="SSGD01000171">
    <property type="protein sequence ID" value="TXI49297.1"/>
    <property type="molecule type" value="Genomic_DNA"/>
</dbReference>
<dbReference type="PATRIC" id="fig|342002.3.peg.2903"/>
<accession>A0A0F5MY67</accession>
<proteinExistence type="predicted"/>
<dbReference type="EMBL" id="LASW01000048">
    <property type="protein sequence ID" value="KKB98987.1"/>
    <property type="molecule type" value="Genomic_DNA"/>
</dbReference>
<dbReference type="RefSeq" id="WP_046189779.1">
    <property type="nucleotide sequence ID" value="NZ_JACKUJ010000043.1"/>
</dbReference>
<sequence>MLPNLDVPDGFSWYGTEDGGKVEIWTYSSKSNGERKRSMFTSRVNEQLMRGGWEKCPGSTSILTDWIRDGVGMRLHFVGGSGYTTYARLTTLPYEMANGCPS</sequence>
<evidence type="ECO:0000313" key="5">
    <source>
        <dbReference type="Proteomes" id="UP000192327"/>
    </source>
</evidence>
<evidence type="ECO:0000313" key="1">
    <source>
        <dbReference type="EMBL" id="KKB98987.1"/>
    </source>
</evidence>
<reference evidence="4" key="1">
    <citation type="submission" date="2015-04" db="EMBL/GenBank/DDBJ databases">
        <title>Genome sequence of Mycobacterium arupense GUC1.</title>
        <authorList>
            <person name="Greninger A.L."/>
            <person name="Cunningham G."/>
            <person name="Chiu C.Y."/>
            <person name="Miller S."/>
        </authorList>
    </citation>
    <scope>NUCLEOTIDE SEQUENCE [LARGE SCALE GENOMIC DNA]</scope>
    <source>
        <strain evidence="4">GUC1</strain>
    </source>
</reference>
<reference evidence="2 5" key="3">
    <citation type="submission" date="2016-12" db="EMBL/GenBank/DDBJ databases">
        <title>The new phylogeny of genus Mycobacterium.</title>
        <authorList>
            <person name="Tortoli E."/>
            <person name="Trovato A."/>
            <person name="Cirillo D.M."/>
        </authorList>
    </citation>
    <scope>NUCLEOTIDE SEQUENCE [LARGE SCALE GENOMIC DNA]</scope>
    <source>
        <strain evidence="2 5">DSM 44942</strain>
    </source>
</reference>
<dbReference type="Proteomes" id="UP000321797">
    <property type="component" value="Unassembled WGS sequence"/>
</dbReference>
<evidence type="ECO:0000313" key="4">
    <source>
        <dbReference type="Proteomes" id="UP000034416"/>
    </source>
</evidence>
<dbReference type="Proteomes" id="UP000192327">
    <property type="component" value="Unassembled WGS sequence"/>
</dbReference>
<gene>
    <name evidence="2" type="ORF">BST15_19535</name>
    <name evidence="3" type="ORF">E6Q54_22655</name>
    <name evidence="1" type="ORF">WR43_11775</name>
</gene>
<evidence type="ECO:0000313" key="2">
    <source>
        <dbReference type="EMBL" id="OQZ91835.1"/>
    </source>
</evidence>
<evidence type="ECO:0000313" key="3">
    <source>
        <dbReference type="EMBL" id="TXI49297.1"/>
    </source>
</evidence>
<reference evidence="3 6" key="4">
    <citation type="submission" date="2018-09" db="EMBL/GenBank/DDBJ databases">
        <title>Metagenome Assembled Genomes from an Advanced Water Purification Facility.</title>
        <authorList>
            <person name="Stamps B.W."/>
            <person name="Spear J.R."/>
        </authorList>
    </citation>
    <scope>NUCLEOTIDE SEQUENCE [LARGE SCALE GENOMIC DNA]</scope>
    <source>
        <strain evidence="3">Bin_29_2</strain>
    </source>
</reference>
<dbReference type="Proteomes" id="UP000034416">
    <property type="component" value="Unassembled WGS sequence"/>
</dbReference>
<name>A0A0F5MY67_9MYCO</name>
<dbReference type="EMBL" id="MVHH01000070">
    <property type="protein sequence ID" value="OQZ91835.1"/>
    <property type="molecule type" value="Genomic_DNA"/>
</dbReference>
<protein>
    <submittedName>
        <fullName evidence="1">Uncharacterized protein</fullName>
    </submittedName>
</protein>
<comment type="caution">
    <text evidence="1">The sequence shown here is derived from an EMBL/GenBank/DDBJ whole genome shotgun (WGS) entry which is preliminary data.</text>
</comment>
<keyword evidence="5" id="KW-1185">Reference proteome</keyword>
<evidence type="ECO:0000313" key="6">
    <source>
        <dbReference type="Proteomes" id="UP000321797"/>
    </source>
</evidence>
<organism evidence="1 4">
    <name type="scientific">Mycolicibacter arupensis</name>
    <dbReference type="NCBI Taxonomy" id="342002"/>
    <lineage>
        <taxon>Bacteria</taxon>
        <taxon>Bacillati</taxon>
        <taxon>Actinomycetota</taxon>
        <taxon>Actinomycetes</taxon>
        <taxon>Mycobacteriales</taxon>
        <taxon>Mycobacteriaceae</taxon>
        <taxon>Mycolicibacter</taxon>
    </lineage>
</organism>
<reference evidence="1" key="2">
    <citation type="submission" date="2015-04" db="EMBL/GenBank/DDBJ databases">
        <title>Genome sequence of Mycobacterium arupense strain GUC1.</title>
        <authorList>
            <person name="Greninger A.L."/>
            <person name="Cunningham G."/>
            <person name="Chiu C.Y."/>
            <person name="Miller S."/>
        </authorList>
    </citation>
    <scope>NUCLEOTIDE SEQUENCE</scope>
    <source>
        <strain evidence="1">GUC1</strain>
    </source>
</reference>
<dbReference type="AlphaFoldDB" id="A0A0F5MY67"/>